<organism evidence="3 4">
    <name type="scientific">Clavelina lepadiformis</name>
    <name type="common">Light-bulb sea squirt</name>
    <name type="synonym">Ascidia lepadiformis</name>
    <dbReference type="NCBI Taxonomy" id="159417"/>
    <lineage>
        <taxon>Eukaryota</taxon>
        <taxon>Metazoa</taxon>
        <taxon>Chordata</taxon>
        <taxon>Tunicata</taxon>
        <taxon>Ascidiacea</taxon>
        <taxon>Aplousobranchia</taxon>
        <taxon>Clavelinidae</taxon>
        <taxon>Clavelina</taxon>
    </lineage>
</organism>
<evidence type="ECO:0000313" key="4">
    <source>
        <dbReference type="Proteomes" id="UP001642483"/>
    </source>
</evidence>
<keyword evidence="4" id="KW-1185">Reference proteome</keyword>
<accession>A0ABP0F2Z0</accession>
<evidence type="ECO:0000259" key="2">
    <source>
        <dbReference type="Pfam" id="PF13843"/>
    </source>
</evidence>
<reference evidence="3 4" key="1">
    <citation type="submission" date="2024-02" db="EMBL/GenBank/DDBJ databases">
        <authorList>
            <person name="Daric V."/>
            <person name="Darras S."/>
        </authorList>
    </citation>
    <scope>NUCLEOTIDE SEQUENCE [LARGE SCALE GENOMIC DNA]</scope>
</reference>
<gene>
    <name evidence="3" type="ORF">CVLEPA_LOCUS2481</name>
</gene>
<feature type="domain" description="PiggyBac transposable element-derived protein" evidence="2">
    <location>
        <begin position="104"/>
        <end position="161"/>
    </location>
</feature>
<evidence type="ECO:0000313" key="3">
    <source>
        <dbReference type="EMBL" id="CAK8672799.1"/>
    </source>
</evidence>
<dbReference type="InterPro" id="IPR029526">
    <property type="entry name" value="PGBD"/>
</dbReference>
<dbReference type="Proteomes" id="UP001642483">
    <property type="component" value="Unassembled WGS sequence"/>
</dbReference>
<evidence type="ECO:0000256" key="1">
    <source>
        <dbReference type="SAM" id="MobiDB-lite"/>
    </source>
</evidence>
<feature type="region of interest" description="Disordered" evidence="1">
    <location>
        <begin position="13"/>
        <end position="71"/>
    </location>
</feature>
<proteinExistence type="predicted"/>
<protein>
    <recommendedName>
        <fullName evidence="2">PiggyBac transposable element-derived protein domain-containing protein</fullName>
    </recommendedName>
</protein>
<name>A0ABP0F2Z0_CLALP</name>
<sequence length="198" mass="22956">MLRDKMAARRFSANDVLEMLDSEDENHSDMEVDEESDFSDLDMEMSDDGSSDPDEHSDSDGSTSNDVVDPNGWRVWHDNDSDFTHHPFTATDVGPNLEKIPETELEYFQNFMSDEIFMEILVATNAYATIRLQQKRFVKSSVWYGWQDLTLPELKAYLAVKSQSKWLSCIHRPVLYKLHSSKRTASESNPPYWNYPEK</sequence>
<comment type="caution">
    <text evidence="3">The sequence shown here is derived from an EMBL/GenBank/DDBJ whole genome shotgun (WGS) entry which is preliminary data.</text>
</comment>
<dbReference type="Pfam" id="PF13843">
    <property type="entry name" value="DDE_Tnp_1_7"/>
    <property type="match status" value="1"/>
</dbReference>
<dbReference type="EMBL" id="CAWYQH010000001">
    <property type="protein sequence ID" value="CAK8672799.1"/>
    <property type="molecule type" value="Genomic_DNA"/>
</dbReference>
<feature type="compositionally biased region" description="Acidic residues" evidence="1">
    <location>
        <begin position="31"/>
        <end position="52"/>
    </location>
</feature>